<organism evidence="1 2">
    <name type="scientific">Phytophthora cactorum</name>
    <dbReference type="NCBI Taxonomy" id="29920"/>
    <lineage>
        <taxon>Eukaryota</taxon>
        <taxon>Sar</taxon>
        <taxon>Stramenopiles</taxon>
        <taxon>Oomycota</taxon>
        <taxon>Peronosporomycetes</taxon>
        <taxon>Peronosporales</taxon>
        <taxon>Peronosporaceae</taxon>
        <taxon>Phytophthora</taxon>
    </lineage>
</organism>
<evidence type="ECO:0000313" key="2">
    <source>
        <dbReference type="Proteomes" id="UP000688947"/>
    </source>
</evidence>
<reference evidence="1" key="1">
    <citation type="submission" date="2021-01" db="EMBL/GenBank/DDBJ databases">
        <title>Phytophthora aleatoria, a newly-described species from Pinus radiata is distinct from Phytophthora cactorum isolates based on comparative genomics.</title>
        <authorList>
            <person name="Mcdougal R."/>
            <person name="Panda P."/>
            <person name="Williams N."/>
            <person name="Studholme D.J."/>
        </authorList>
    </citation>
    <scope>NUCLEOTIDE SEQUENCE</scope>
    <source>
        <strain evidence="1">NZFS 3830</strain>
    </source>
</reference>
<dbReference type="Proteomes" id="UP000688947">
    <property type="component" value="Unassembled WGS sequence"/>
</dbReference>
<evidence type="ECO:0000313" key="1">
    <source>
        <dbReference type="EMBL" id="KAG6954181.1"/>
    </source>
</evidence>
<dbReference type="OrthoDB" id="168327at2759"/>
<gene>
    <name evidence="1" type="ORF">JG687_00011946</name>
</gene>
<sequence length="102" mass="10951">MASESISSRMLRMRAAPSAGGTCQQIAAVGDIKVGIAIVTDTSCATGGIGCISDVCRYCRLVYTQQPAAFINCGVSQRQNCGNGTRCIRFEEVSFRNMKLNY</sequence>
<name>A0A8T1U302_9STRA</name>
<dbReference type="AlphaFoldDB" id="A0A8T1U302"/>
<protein>
    <submittedName>
        <fullName evidence="1">Uncharacterized protein</fullName>
    </submittedName>
</protein>
<dbReference type="EMBL" id="JAENGZ010000763">
    <property type="protein sequence ID" value="KAG6954181.1"/>
    <property type="molecule type" value="Genomic_DNA"/>
</dbReference>
<comment type="caution">
    <text evidence="1">The sequence shown here is derived from an EMBL/GenBank/DDBJ whole genome shotgun (WGS) entry which is preliminary data.</text>
</comment>
<proteinExistence type="predicted"/>
<accession>A0A8T1U302</accession>